<keyword evidence="2" id="KW-0479">Metal-binding</keyword>
<organism evidence="5">
    <name type="scientific">marine sediment metagenome</name>
    <dbReference type="NCBI Taxonomy" id="412755"/>
    <lineage>
        <taxon>unclassified sequences</taxon>
        <taxon>metagenomes</taxon>
        <taxon>ecological metagenomes</taxon>
    </lineage>
</organism>
<dbReference type="InterPro" id="IPR015813">
    <property type="entry name" value="Pyrv/PenolPyrv_kinase-like_dom"/>
</dbReference>
<dbReference type="InterPro" id="IPR005000">
    <property type="entry name" value="Aldolase/citrate-lyase_domain"/>
</dbReference>
<comment type="caution">
    <text evidence="5">The sequence shown here is derived from an EMBL/GenBank/DDBJ whole genome shotgun (WGS) entry which is preliminary data.</text>
</comment>
<feature type="non-terminal residue" evidence="5">
    <location>
        <position position="1"/>
    </location>
</feature>
<dbReference type="Gene3D" id="3.20.20.60">
    <property type="entry name" value="Phosphoenolpyruvate-binding domains"/>
    <property type="match status" value="1"/>
</dbReference>
<name>X0RP79_9ZZZZ</name>
<dbReference type="Pfam" id="PF03328">
    <property type="entry name" value="HpcH_HpaI"/>
    <property type="match status" value="1"/>
</dbReference>
<sequence>ADCTPIVRPQWNDLVIIKRILDLGAHGILVPWVNTKEEAEAAVAACKYPPEGIRGWGPRTAARWDPDYRQTANDEILVSVQVETQKSLDNLDEIMGVEDIDACYVGPWDLSNNLGFSVPPDYDNPKFMGAIEHVLKVSDDHGKPAGLWCNMDNIAWAVSKGFRFNTVANADSLLSYGAKEALKRARG</sequence>
<dbReference type="GO" id="GO:0005737">
    <property type="term" value="C:cytoplasm"/>
    <property type="evidence" value="ECO:0007669"/>
    <property type="project" value="TreeGrafter"/>
</dbReference>
<accession>X0RP79</accession>
<evidence type="ECO:0000313" key="5">
    <source>
        <dbReference type="EMBL" id="GAF70659.1"/>
    </source>
</evidence>
<dbReference type="AlphaFoldDB" id="X0RP79"/>
<dbReference type="PANTHER" id="PTHR30502">
    <property type="entry name" value="2-KETO-3-DEOXY-L-RHAMNONATE ALDOLASE"/>
    <property type="match status" value="1"/>
</dbReference>
<dbReference type="PANTHER" id="PTHR30502:SF0">
    <property type="entry name" value="PHOSPHOENOLPYRUVATE CARBOXYLASE FAMILY PROTEIN"/>
    <property type="match status" value="1"/>
</dbReference>
<dbReference type="GO" id="GO:0046872">
    <property type="term" value="F:metal ion binding"/>
    <property type="evidence" value="ECO:0007669"/>
    <property type="project" value="UniProtKB-KW"/>
</dbReference>
<evidence type="ECO:0000259" key="4">
    <source>
        <dbReference type="Pfam" id="PF03328"/>
    </source>
</evidence>
<keyword evidence="3" id="KW-0456">Lyase</keyword>
<dbReference type="GO" id="GO:0016832">
    <property type="term" value="F:aldehyde-lyase activity"/>
    <property type="evidence" value="ECO:0007669"/>
    <property type="project" value="TreeGrafter"/>
</dbReference>
<dbReference type="EMBL" id="BARS01005264">
    <property type="protein sequence ID" value="GAF70659.1"/>
    <property type="molecule type" value="Genomic_DNA"/>
</dbReference>
<evidence type="ECO:0000256" key="2">
    <source>
        <dbReference type="ARBA" id="ARBA00022723"/>
    </source>
</evidence>
<comment type="similarity">
    <text evidence="1">Belongs to the HpcH/HpaI aldolase family.</text>
</comment>
<evidence type="ECO:0000256" key="1">
    <source>
        <dbReference type="ARBA" id="ARBA00005568"/>
    </source>
</evidence>
<proteinExistence type="inferred from homology"/>
<protein>
    <recommendedName>
        <fullName evidence="4">HpcH/HpaI aldolase/citrate lyase domain-containing protein</fullName>
    </recommendedName>
</protein>
<evidence type="ECO:0000256" key="3">
    <source>
        <dbReference type="ARBA" id="ARBA00023239"/>
    </source>
</evidence>
<dbReference type="SUPFAM" id="SSF51621">
    <property type="entry name" value="Phosphoenolpyruvate/pyruvate domain"/>
    <property type="match status" value="1"/>
</dbReference>
<gene>
    <name evidence="5" type="ORF">S01H1_10304</name>
</gene>
<feature type="domain" description="HpcH/HpaI aldolase/citrate lyase" evidence="4">
    <location>
        <begin position="3"/>
        <end position="142"/>
    </location>
</feature>
<dbReference type="InterPro" id="IPR040442">
    <property type="entry name" value="Pyrv_kinase-like_dom_sf"/>
</dbReference>
<dbReference type="InterPro" id="IPR050251">
    <property type="entry name" value="HpcH-HpaI_aldolase"/>
</dbReference>
<reference evidence="5" key="1">
    <citation type="journal article" date="2014" name="Front. Microbiol.">
        <title>High frequency of phylogenetically diverse reductive dehalogenase-homologous genes in deep subseafloor sedimentary metagenomes.</title>
        <authorList>
            <person name="Kawai M."/>
            <person name="Futagami T."/>
            <person name="Toyoda A."/>
            <person name="Takaki Y."/>
            <person name="Nishi S."/>
            <person name="Hori S."/>
            <person name="Arai W."/>
            <person name="Tsubouchi T."/>
            <person name="Morono Y."/>
            <person name="Uchiyama I."/>
            <person name="Ito T."/>
            <person name="Fujiyama A."/>
            <person name="Inagaki F."/>
            <person name="Takami H."/>
        </authorList>
    </citation>
    <scope>NUCLEOTIDE SEQUENCE</scope>
    <source>
        <strain evidence="5">Expedition CK06-06</strain>
    </source>
</reference>